<sequence length="94" mass="11765">MSNTNTTKQAQVKKEESKPVLPWNKADHGVAMKTFTGYNVNLTGWIRKDIQENTRKRKNERKRKRKRKRKRNRKRRRRRRRRRRKNRKVKIRKI</sequence>
<dbReference type="Proteomes" id="UP000000689">
    <property type="component" value="Chromosome 4"/>
</dbReference>
<dbReference type="OrthoDB" id="4054682at2759"/>
<proteinExistence type="predicted"/>
<organism evidence="2 3">
    <name type="scientific">Naumovozyma dairenensis (strain ATCC 10597 / BCRC 20456 / CBS 421 / NBRC 0211 / NRRL Y-12639)</name>
    <name type="common">Saccharomyces dairenensis</name>
    <dbReference type="NCBI Taxonomy" id="1071378"/>
    <lineage>
        <taxon>Eukaryota</taxon>
        <taxon>Fungi</taxon>
        <taxon>Dikarya</taxon>
        <taxon>Ascomycota</taxon>
        <taxon>Saccharomycotina</taxon>
        <taxon>Saccharomycetes</taxon>
        <taxon>Saccharomycetales</taxon>
        <taxon>Saccharomycetaceae</taxon>
        <taxon>Naumovozyma</taxon>
    </lineage>
</organism>
<feature type="region of interest" description="Disordered" evidence="1">
    <location>
        <begin position="47"/>
        <end position="94"/>
    </location>
</feature>
<dbReference type="AlphaFoldDB" id="G0W9W6"/>
<feature type="region of interest" description="Disordered" evidence="1">
    <location>
        <begin position="1"/>
        <end position="30"/>
    </location>
</feature>
<feature type="compositionally biased region" description="Basic residues" evidence="1">
    <location>
        <begin position="55"/>
        <end position="94"/>
    </location>
</feature>
<dbReference type="GeneID" id="11495082"/>
<dbReference type="HOGENOM" id="CLU_2386697_0_0_1"/>
<name>G0W9W6_NAUDC</name>
<dbReference type="STRING" id="1071378.G0W9W6"/>
<reference evidence="2 3" key="1">
    <citation type="journal article" date="2011" name="Proc. Natl. Acad. Sci. U.S.A.">
        <title>Evolutionary erosion of yeast sex chromosomes by mating-type switching accidents.</title>
        <authorList>
            <person name="Gordon J.L."/>
            <person name="Armisen D."/>
            <person name="Proux-Wera E."/>
            <person name="Oheigeartaigh S.S."/>
            <person name="Byrne K.P."/>
            <person name="Wolfe K.H."/>
        </authorList>
    </citation>
    <scope>NUCLEOTIDE SEQUENCE [LARGE SCALE GENOMIC DNA]</scope>
    <source>
        <strain evidence="3">ATCC 10597 / BCRC 20456 / CBS 421 / NBRC 0211 / NRRL Y-12639</strain>
    </source>
</reference>
<evidence type="ECO:0000256" key="1">
    <source>
        <dbReference type="SAM" id="MobiDB-lite"/>
    </source>
</evidence>
<evidence type="ECO:0000313" key="2">
    <source>
        <dbReference type="EMBL" id="CCD24577.1"/>
    </source>
</evidence>
<feature type="compositionally biased region" description="Polar residues" evidence="1">
    <location>
        <begin position="1"/>
        <end position="10"/>
    </location>
</feature>
<dbReference type="eggNOG" id="ENOG502SDVQ">
    <property type="taxonomic scope" value="Eukaryota"/>
</dbReference>
<dbReference type="KEGG" id="ndi:NDAI_0D02630"/>
<evidence type="ECO:0000313" key="3">
    <source>
        <dbReference type="Proteomes" id="UP000000689"/>
    </source>
</evidence>
<accession>G0W9W6</accession>
<keyword evidence="3" id="KW-1185">Reference proteome</keyword>
<gene>
    <name evidence="2" type="primary">NDAI0D02630</name>
    <name evidence="2" type="ordered locus">NDAI_0D02630</name>
</gene>
<protein>
    <submittedName>
        <fullName evidence="2">Uncharacterized protein</fullName>
    </submittedName>
</protein>
<dbReference type="RefSeq" id="XP_003669820.1">
    <property type="nucleotide sequence ID" value="XM_003669772.1"/>
</dbReference>
<dbReference type="EMBL" id="HE580270">
    <property type="protein sequence ID" value="CCD24577.1"/>
    <property type="molecule type" value="Genomic_DNA"/>
</dbReference>